<dbReference type="Gene3D" id="3.40.50.300">
    <property type="entry name" value="P-loop containing nucleotide triphosphate hydrolases"/>
    <property type="match status" value="1"/>
</dbReference>
<dbReference type="Gene3D" id="3.80.10.10">
    <property type="entry name" value="Ribonuclease Inhibitor"/>
    <property type="match status" value="2"/>
</dbReference>
<keyword evidence="2" id="KW-0677">Repeat</keyword>
<dbReference type="InterPro" id="IPR058192">
    <property type="entry name" value="WHD_ROQ1-like"/>
</dbReference>
<sequence>MHTATQHGGLWRQKVAEKLEMATTTMVGSFFGFKTNINNIIGYNWKKQKNTCCGRLKNEMETEDLVAAEEDDITGCSVVDDCGDGGRQRLGGSAQIINEDSGGEWFVVVLVEALKDYSFLFYKQSLIKKEIGIPLRCPLQPHNENPGVDLIDNQIQRFSAFRIQFNLMQNQVPIIVSIQVKAGCWVSISVSLLRFWKTLHLKNNGGSTIRDDFRGYNLLLHEMMWMMKIQMATTCTISLIKSICPEKSLIMMMTSTGALEFGVAGNLWFYWKLESLCIKLFSLKFSYHLHLSQQINTLMASSSSSPSVPAFSSHLWKYHVFLSFRGEDTRRNFVDHLYSALEQHGIYTYKDDETLSRGESIGPSLMKAIEESQIAVIIFSENYADSSWCLDELACIMKCKDMKGTVVMPIFYGVDPSEVRKQKQKYGEAFAKHELENKKKVKSWGQAVVEDPWGLLSAPLEQIQKYQEAFAKHELENKRKVESWRKALVDASNISGWEPKHVANGHESRVIKEIVDTISQRLQLVPSSANEDLIGMAARMQRLKLELQIGSGGVLMIGIWGVGGGGKTTLASSIYDEISSKFDGCCFVQNIREESSKINGLVSLQRKIISGVLKQKEVQGIERVEEGRRMIQNRLCHRKVLIVLDDVDQLNQLKALAGSHEWFGEGSRVIITTRDEHVLNAHRVNVTHSIRLLNSDEAIKLFLKHAHRDHTPMENYEQLSKEVVSYAGGIPLALTVLGSFLCDKNIHEWRSALARLKEIPDTEILEKLKISFDGLAKVERELFLDIACFFRGEYKYNAMRIFDACGFHPVIGVKVLIQKALITISEDGYFDMHDLVQEMGHYIVRGEHRKNPEKHSRIWKEEDVFKICSMDATTELDKIEAIEMDFQFQPAKKQEQDLPSVSANMKNLRYMKSIGDPAKLLFNDLPLRELCCLILSSGSQKQLWEGCKVLPSLKLLELSNMNKLIMTPNFNGLPNLERFILRGCLCLEEIHPSIGCLEKLVFLSIENCRSLEIFPPIRGIKKLETLEFTEHPKLVKFPKIHHQRMENSTHLDLDDNSGSEVAPYIESSTNYAVSCLRCGCRHLPGVECCVEGPCLCHNIFLVLFHNLQELHFLRKLDLSECNLGDEDIGSDVLELPNLQELNLFRNKFSQLSFSCLQFPRLKWLDVSFCKELVELSELPQSIAIVRADCCDSLESFGGISNCKWLWKVSLWGAYKLGPHVGEILLHSMLQGNAIEDHFISFTIPYQIPKGFVGRLLRGKTFTKRLPHVKWDPYKRHIQSGEEKFRLRLPDDWCNDFCGFLIRIIFQDTNMEIDISIKKDPDEEDSRFEIWHESNETPEPESDGEVKTSVGYVSFSSLRQTTSLNSSYSIISFSIKRNWTSFAVELVPRKSKDDPVQTTKVATDCSEFWHEENDEYKAFMIQDNSKYSINIIWKT</sequence>
<keyword evidence="1" id="KW-0433">Leucine-rich repeat</keyword>
<dbReference type="GO" id="GO:0007165">
    <property type="term" value="P:signal transduction"/>
    <property type="evidence" value="ECO:0007669"/>
    <property type="project" value="InterPro"/>
</dbReference>
<evidence type="ECO:0000313" key="6">
    <source>
        <dbReference type="Proteomes" id="UP001177003"/>
    </source>
</evidence>
<organism evidence="5 6">
    <name type="scientific">Lactuca saligna</name>
    <name type="common">Willowleaf lettuce</name>
    <dbReference type="NCBI Taxonomy" id="75948"/>
    <lineage>
        <taxon>Eukaryota</taxon>
        <taxon>Viridiplantae</taxon>
        <taxon>Streptophyta</taxon>
        <taxon>Embryophyta</taxon>
        <taxon>Tracheophyta</taxon>
        <taxon>Spermatophyta</taxon>
        <taxon>Magnoliopsida</taxon>
        <taxon>eudicotyledons</taxon>
        <taxon>Gunneridae</taxon>
        <taxon>Pentapetalae</taxon>
        <taxon>asterids</taxon>
        <taxon>campanulids</taxon>
        <taxon>Asterales</taxon>
        <taxon>Asteraceae</taxon>
        <taxon>Cichorioideae</taxon>
        <taxon>Cichorieae</taxon>
        <taxon>Lactucinae</taxon>
        <taxon>Lactuca</taxon>
    </lineage>
</organism>
<dbReference type="SMART" id="SM00255">
    <property type="entry name" value="TIR"/>
    <property type="match status" value="1"/>
</dbReference>
<evidence type="ECO:0000256" key="2">
    <source>
        <dbReference type="ARBA" id="ARBA00022737"/>
    </source>
</evidence>
<name>A0AA35Y9L1_LACSI</name>
<dbReference type="PRINTS" id="PR00364">
    <property type="entry name" value="DISEASERSIST"/>
</dbReference>
<keyword evidence="3" id="KW-0520">NAD</keyword>
<dbReference type="Pfam" id="PF01582">
    <property type="entry name" value="TIR"/>
    <property type="match status" value="2"/>
</dbReference>
<dbReference type="SUPFAM" id="SSF52200">
    <property type="entry name" value="Toll/Interleukin receptor TIR domain"/>
    <property type="match status" value="1"/>
</dbReference>
<dbReference type="PANTHER" id="PTHR11017">
    <property type="entry name" value="LEUCINE-RICH REPEAT-CONTAINING PROTEIN"/>
    <property type="match status" value="1"/>
</dbReference>
<dbReference type="InterPro" id="IPR032675">
    <property type="entry name" value="LRR_dom_sf"/>
</dbReference>
<dbReference type="InterPro" id="IPR035897">
    <property type="entry name" value="Toll_tir_struct_dom_sf"/>
</dbReference>
<dbReference type="InterPro" id="IPR002182">
    <property type="entry name" value="NB-ARC"/>
</dbReference>
<dbReference type="PANTHER" id="PTHR11017:SF271">
    <property type="entry name" value="DISEASE RESISTANCE PROTEIN (TIR-NBS-LRR CLASS) FAMILY"/>
    <property type="match status" value="1"/>
</dbReference>
<evidence type="ECO:0000259" key="4">
    <source>
        <dbReference type="PROSITE" id="PS50104"/>
    </source>
</evidence>
<evidence type="ECO:0000313" key="5">
    <source>
        <dbReference type="EMBL" id="CAI9265832.1"/>
    </source>
</evidence>
<reference evidence="5" key="1">
    <citation type="submission" date="2023-04" db="EMBL/GenBank/DDBJ databases">
        <authorList>
            <person name="Vijverberg K."/>
            <person name="Xiong W."/>
            <person name="Schranz E."/>
        </authorList>
    </citation>
    <scope>NUCLEOTIDE SEQUENCE</scope>
</reference>
<dbReference type="InterPro" id="IPR027417">
    <property type="entry name" value="P-loop_NTPase"/>
</dbReference>
<dbReference type="InterPro" id="IPR042197">
    <property type="entry name" value="Apaf_helical"/>
</dbReference>
<dbReference type="Gene3D" id="1.10.8.430">
    <property type="entry name" value="Helical domain of apoptotic protease-activating factors"/>
    <property type="match status" value="1"/>
</dbReference>
<dbReference type="Pfam" id="PF23282">
    <property type="entry name" value="WHD_ROQ1"/>
    <property type="match status" value="1"/>
</dbReference>
<protein>
    <recommendedName>
        <fullName evidence="4">TIR domain-containing protein</fullName>
    </recommendedName>
</protein>
<dbReference type="InterPro" id="IPR044974">
    <property type="entry name" value="Disease_R_plants"/>
</dbReference>
<dbReference type="EMBL" id="OX465086">
    <property type="protein sequence ID" value="CAI9265832.1"/>
    <property type="molecule type" value="Genomic_DNA"/>
</dbReference>
<proteinExistence type="predicted"/>
<evidence type="ECO:0000256" key="1">
    <source>
        <dbReference type="ARBA" id="ARBA00022614"/>
    </source>
</evidence>
<dbReference type="SUPFAM" id="SSF52540">
    <property type="entry name" value="P-loop containing nucleoside triphosphate hydrolases"/>
    <property type="match status" value="1"/>
</dbReference>
<dbReference type="PROSITE" id="PS50104">
    <property type="entry name" value="TIR"/>
    <property type="match status" value="1"/>
</dbReference>
<dbReference type="GO" id="GO:0043531">
    <property type="term" value="F:ADP binding"/>
    <property type="evidence" value="ECO:0007669"/>
    <property type="project" value="InterPro"/>
</dbReference>
<dbReference type="InterPro" id="IPR000157">
    <property type="entry name" value="TIR_dom"/>
</dbReference>
<feature type="domain" description="TIR" evidence="4">
    <location>
        <begin position="316"/>
        <end position="522"/>
    </location>
</feature>
<dbReference type="Gene3D" id="3.40.50.10140">
    <property type="entry name" value="Toll/interleukin-1 receptor homology (TIR) domain"/>
    <property type="match status" value="2"/>
</dbReference>
<dbReference type="Pfam" id="PF00931">
    <property type="entry name" value="NB-ARC"/>
    <property type="match status" value="1"/>
</dbReference>
<keyword evidence="6" id="KW-1185">Reference proteome</keyword>
<gene>
    <name evidence="5" type="ORF">LSALG_LOCUS6415</name>
</gene>
<dbReference type="SUPFAM" id="SSF52058">
    <property type="entry name" value="L domain-like"/>
    <property type="match status" value="1"/>
</dbReference>
<dbReference type="Proteomes" id="UP001177003">
    <property type="component" value="Chromosome 0"/>
</dbReference>
<accession>A0AA35Y9L1</accession>
<dbReference type="GO" id="GO:0006952">
    <property type="term" value="P:defense response"/>
    <property type="evidence" value="ECO:0007669"/>
    <property type="project" value="InterPro"/>
</dbReference>
<dbReference type="FunFam" id="3.40.50.10140:FF:000007">
    <property type="entry name" value="Disease resistance protein (TIR-NBS-LRR class)"/>
    <property type="match status" value="1"/>
</dbReference>
<evidence type="ECO:0000256" key="3">
    <source>
        <dbReference type="ARBA" id="ARBA00023027"/>
    </source>
</evidence>